<proteinExistence type="predicted"/>
<name>A0A369AI29_9FIRM</name>
<dbReference type="AlphaFoldDB" id="A0A369AI29"/>
<evidence type="ECO:0000313" key="2">
    <source>
        <dbReference type="EMBL" id="RCX07807.1"/>
    </source>
</evidence>
<accession>A0A369AI29</accession>
<reference evidence="2 3" key="1">
    <citation type="submission" date="2018-07" db="EMBL/GenBank/DDBJ databases">
        <title>Genomic Encyclopedia of Type Strains, Phase IV (KMG-IV): sequencing the most valuable type-strain genomes for metagenomic binning, comparative biology and taxonomic classification.</title>
        <authorList>
            <person name="Goeker M."/>
        </authorList>
    </citation>
    <scope>NUCLEOTIDE SEQUENCE [LARGE SCALE GENOMIC DNA]</scope>
    <source>
        <strain evidence="2 3">DSM 27016</strain>
    </source>
</reference>
<dbReference type="RefSeq" id="WP_114300381.1">
    <property type="nucleotide sequence ID" value="NZ_QPJT01000049.1"/>
</dbReference>
<dbReference type="Proteomes" id="UP000253034">
    <property type="component" value="Unassembled WGS sequence"/>
</dbReference>
<feature type="domain" description="Cell wall hydrolase SleB" evidence="1">
    <location>
        <begin position="19"/>
        <end position="138"/>
    </location>
</feature>
<dbReference type="GO" id="GO:0016787">
    <property type="term" value="F:hydrolase activity"/>
    <property type="evidence" value="ECO:0007669"/>
    <property type="project" value="InterPro"/>
</dbReference>
<protein>
    <submittedName>
        <fullName evidence="2">N-acetylmuramoyl-L-alanine amidase</fullName>
    </submittedName>
</protein>
<evidence type="ECO:0000313" key="3">
    <source>
        <dbReference type="Proteomes" id="UP000253034"/>
    </source>
</evidence>
<comment type="caution">
    <text evidence="2">The sequence shown here is derived from an EMBL/GenBank/DDBJ whole genome shotgun (WGS) entry which is preliminary data.</text>
</comment>
<dbReference type="Gene3D" id="1.10.10.2520">
    <property type="entry name" value="Cell wall hydrolase SleB, domain 1"/>
    <property type="match status" value="1"/>
</dbReference>
<dbReference type="InterPro" id="IPR011105">
    <property type="entry name" value="Cell_wall_hydrolase_SleB"/>
</dbReference>
<dbReference type="EMBL" id="QPJT01000049">
    <property type="protein sequence ID" value="RCX07807.1"/>
    <property type="molecule type" value="Genomic_DNA"/>
</dbReference>
<evidence type="ECO:0000259" key="1">
    <source>
        <dbReference type="Pfam" id="PF07486"/>
    </source>
</evidence>
<dbReference type="OrthoDB" id="1642705at2"/>
<organism evidence="2 3">
    <name type="scientific">Anaerobacterium chartisolvens</name>
    <dbReference type="NCBI Taxonomy" id="1297424"/>
    <lineage>
        <taxon>Bacteria</taxon>
        <taxon>Bacillati</taxon>
        <taxon>Bacillota</taxon>
        <taxon>Clostridia</taxon>
        <taxon>Eubacteriales</taxon>
        <taxon>Oscillospiraceae</taxon>
        <taxon>Anaerobacterium</taxon>
    </lineage>
</organism>
<sequence length="147" mass="16684">MPYSDRELFARLIKCEAGGEGEAGMKAVATVIMNRVHVTGGQYLRTVQGSLRRAIEEPGEFTCVMGLVYGEVNPQTIWISDPEQIHYDVADWALSGNKLVGVDECLWYYNPFMPSCEAVFPRNGSGSLYNRVREHCFYFPTNLYWQT</sequence>
<gene>
    <name evidence="2" type="ORF">DFR58_1496</name>
</gene>
<keyword evidence="3" id="KW-1185">Reference proteome</keyword>
<dbReference type="InterPro" id="IPR042047">
    <property type="entry name" value="SleB_dom1"/>
</dbReference>
<dbReference type="Pfam" id="PF07486">
    <property type="entry name" value="Hydrolase_2"/>
    <property type="match status" value="1"/>
</dbReference>